<name>A0A4Q0MD62_9HYPH</name>
<feature type="compositionally biased region" description="Low complexity" evidence="1">
    <location>
        <begin position="45"/>
        <end position="58"/>
    </location>
</feature>
<dbReference type="CDD" id="cd14789">
    <property type="entry name" value="Tiki"/>
    <property type="match status" value="1"/>
</dbReference>
<sequence>MADAAPGRSRTLARGAVALTVVALSTVWFAWSAQAGEAMASPTRSQLQPAAPASQPQSWRSGDAERADESSGSPPVMRAAECVGVDLVKALQSSDAASFERFESSARAVANGQGLLWRIEGKGGKASYLFGTMHSSEPVAKSFDELVLRALRRARVVATELPGASTRKVANELRRLVANRSFRPEGDSLGALPTDVRERVEARVARIGIPPTVVEQLQPWYLALALSRSHCSSGQAGVDPETADARIERFAVEQGAALVALESPVEQVDALASIPDEVALRMMREATERDLRPEDVESTITGLYTTRRIGYLLAMRGPIWAGVFDVDGYADFLAAFITRRNIAMLQRARPILSAGEAFLAVGALHLPGEGGLVELIRRAGYSVTRIW</sequence>
<dbReference type="Pfam" id="PF01963">
    <property type="entry name" value="TraB_PrgY_gumN"/>
    <property type="match status" value="1"/>
</dbReference>
<organism evidence="2 3">
    <name type="scientific">Hansschlegelia zhihuaiae</name>
    <dbReference type="NCBI Taxonomy" id="405005"/>
    <lineage>
        <taxon>Bacteria</taxon>
        <taxon>Pseudomonadati</taxon>
        <taxon>Pseudomonadota</taxon>
        <taxon>Alphaproteobacteria</taxon>
        <taxon>Hyphomicrobiales</taxon>
        <taxon>Methylopilaceae</taxon>
        <taxon>Hansschlegelia</taxon>
    </lineage>
</organism>
<dbReference type="InterPro" id="IPR002816">
    <property type="entry name" value="TraB/PrgY/GumN_fam"/>
</dbReference>
<accession>A0A4Q0MD62</accession>
<dbReference type="Proteomes" id="UP000289708">
    <property type="component" value="Unassembled WGS sequence"/>
</dbReference>
<feature type="region of interest" description="Disordered" evidence="1">
    <location>
        <begin position="41"/>
        <end position="76"/>
    </location>
</feature>
<evidence type="ECO:0000256" key="1">
    <source>
        <dbReference type="SAM" id="MobiDB-lite"/>
    </source>
</evidence>
<evidence type="ECO:0000313" key="2">
    <source>
        <dbReference type="EMBL" id="RXF70859.1"/>
    </source>
</evidence>
<dbReference type="PANTHER" id="PTHR40590">
    <property type="entry name" value="CYTOPLASMIC PROTEIN-RELATED"/>
    <property type="match status" value="1"/>
</dbReference>
<gene>
    <name evidence="2" type="ORF">EK403_16955</name>
</gene>
<protein>
    <submittedName>
        <fullName evidence="2">TraB/GumN family protein</fullName>
    </submittedName>
</protein>
<reference evidence="2 3" key="1">
    <citation type="submission" date="2018-12" db="EMBL/GenBank/DDBJ databases">
        <title>bacterium Hansschlegelia zhihuaiae S113.</title>
        <authorList>
            <person name="He J."/>
        </authorList>
    </citation>
    <scope>NUCLEOTIDE SEQUENCE [LARGE SCALE GENOMIC DNA]</scope>
    <source>
        <strain evidence="2 3">S 113</strain>
    </source>
</reference>
<proteinExistence type="predicted"/>
<dbReference type="PANTHER" id="PTHR40590:SF1">
    <property type="entry name" value="CYTOPLASMIC PROTEIN"/>
    <property type="match status" value="1"/>
</dbReference>
<evidence type="ECO:0000313" key="3">
    <source>
        <dbReference type="Proteomes" id="UP000289708"/>
    </source>
</evidence>
<keyword evidence="3" id="KW-1185">Reference proteome</keyword>
<dbReference type="InterPro" id="IPR047111">
    <property type="entry name" value="YbaP-like"/>
</dbReference>
<dbReference type="EMBL" id="RYFI01000017">
    <property type="protein sequence ID" value="RXF70859.1"/>
    <property type="molecule type" value="Genomic_DNA"/>
</dbReference>
<dbReference type="OrthoDB" id="9806326at2"/>
<dbReference type="AlphaFoldDB" id="A0A4Q0MD62"/>
<comment type="caution">
    <text evidence="2">The sequence shown here is derived from an EMBL/GenBank/DDBJ whole genome shotgun (WGS) entry which is preliminary data.</text>
</comment>